<dbReference type="FunFam" id="2.102.10.10:FF:000001">
    <property type="entry name" value="Cytochrome b-c1 complex subunit Rieske, mitochondrial"/>
    <property type="match status" value="1"/>
</dbReference>
<keyword evidence="4" id="KW-0001">2Fe-2S</keyword>
<dbReference type="InterPro" id="IPR037008">
    <property type="entry name" value="bc1_Rieske_TM_sf"/>
</dbReference>
<keyword evidence="8" id="KW-0411">Iron-sulfur</keyword>
<dbReference type="GO" id="GO:0008121">
    <property type="term" value="F:quinol-cytochrome-c reductase activity"/>
    <property type="evidence" value="ECO:0007669"/>
    <property type="project" value="UniProtKB-EC"/>
</dbReference>
<dbReference type="EC" id="7.1.1.8" evidence="11"/>
<comment type="cofactor">
    <cofactor evidence="11">
        <name>[2Fe-2S] cluster</name>
        <dbReference type="ChEBI" id="CHEBI:190135"/>
    </cofactor>
    <text evidence="11">Binds 1 [2Fe-2S] cluster per subunit.</text>
</comment>
<dbReference type="OrthoDB" id="1637982at2759"/>
<protein>
    <recommendedName>
        <fullName evidence="11">Cytochrome b-c1 complex subunit Rieske, mitochondrial</fullName>
        <ecNumber evidence="11">7.1.1.8</ecNumber>
    </recommendedName>
</protein>
<reference evidence="14" key="1">
    <citation type="submission" date="2022-01" db="EMBL/GenBank/DDBJ databases">
        <authorList>
            <person name="King R."/>
        </authorList>
    </citation>
    <scope>NUCLEOTIDE SEQUENCE</scope>
</reference>
<dbReference type="InterPro" id="IPR014349">
    <property type="entry name" value="Rieske_Fe-S_prot"/>
</dbReference>
<evidence type="ECO:0000256" key="1">
    <source>
        <dbReference type="ARBA" id="ARBA00004167"/>
    </source>
</evidence>
<keyword evidence="12" id="KW-0679">Respiratory chain</keyword>
<evidence type="ECO:0000256" key="9">
    <source>
        <dbReference type="ARBA" id="ARBA00023136"/>
    </source>
</evidence>
<accession>A0A9N9QLV4</accession>
<dbReference type="PROSITE" id="PS51296">
    <property type="entry name" value="RIESKE"/>
    <property type="match status" value="1"/>
</dbReference>
<keyword evidence="11" id="KW-0813">Transport</keyword>
<dbReference type="EMBL" id="OU892278">
    <property type="protein sequence ID" value="CAG9764245.1"/>
    <property type="molecule type" value="Genomic_DNA"/>
</dbReference>
<evidence type="ECO:0000256" key="3">
    <source>
        <dbReference type="ARBA" id="ARBA00022692"/>
    </source>
</evidence>
<dbReference type="NCBIfam" id="TIGR01416">
    <property type="entry name" value="Rieske_proteo"/>
    <property type="match status" value="1"/>
</dbReference>
<evidence type="ECO:0000256" key="5">
    <source>
        <dbReference type="ARBA" id="ARBA00022723"/>
    </source>
</evidence>
<evidence type="ECO:0000313" key="15">
    <source>
        <dbReference type="Proteomes" id="UP001152799"/>
    </source>
</evidence>
<keyword evidence="9" id="KW-0472">Membrane</keyword>
<keyword evidence="11" id="KW-0249">Electron transport</keyword>
<dbReference type="PRINTS" id="PR00162">
    <property type="entry name" value="RIESKE"/>
</dbReference>
<dbReference type="InterPro" id="IPR005805">
    <property type="entry name" value="Rieske_Fe-S_prot_C"/>
</dbReference>
<keyword evidence="5" id="KW-0479">Metal-binding</keyword>
<comment type="subcellular location">
    <subcellularLocation>
        <location evidence="1">Membrane</location>
        <topology evidence="1">Single-pass membrane protein</topology>
    </subcellularLocation>
    <subcellularLocation>
        <location evidence="12">Mitochondrion inner membrane</location>
    </subcellularLocation>
</comment>
<feature type="domain" description="Rieske" evidence="13">
    <location>
        <begin position="126"/>
        <end position="224"/>
    </location>
</feature>
<dbReference type="GO" id="GO:0005743">
    <property type="term" value="C:mitochondrial inner membrane"/>
    <property type="evidence" value="ECO:0007669"/>
    <property type="project" value="UniProtKB-SubCell"/>
</dbReference>
<keyword evidence="12" id="KW-0496">Mitochondrion</keyword>
<dbReference type="InterPro" id="IPR036922">
    <property type="entry name" value="Rieske_2Fe-2S_sf"/>
</dbReference>
<dbReference type="Pfam" id="PF00355">
    <property type="entry name" value="Rieske"/>
    <property type="match status" value="1"/>
</dbReference>
<evidence type="ECO:0000256" key="6">
    <source>
        <dbReference type="ARBA" id="ARBA00022989"/>
    </source>
</evidence>
<organism evidence="14 15">
    <name type="scientific">Ceutorhynchus assimilis</name>
    <name type="common">cabbage seed weevil</name>
    <dbReference type="NCBI Taxonomy" id="467358"/>
    <lineage>
        <taxon>Eukaryota</taxon>
        <taxon>Metazoa</taxon>
        <taxon>Ecdysozoa</taxon>
        <taxon>Arthropoda</taxon>
        <taxon>Hexapoda</taxon>
        <taxon>Insecta</taxon>
        <taxon>Pterygota</taxon>
        <taxon>Neoptera</taxon>
        <taxon>Endopterygota</taxon>
        <taxon>Coleoptera</taxon>
        <taxon>Polyphaga</taxon>
        <taxon>Cucujiformia</taxon>
        <taxon>Curculionidae</taxon>
        <taxon>Ceutorhynchinae</taxon>
        <taxon>Ceutorhynchus</taxon>
    </lineage>
</organism>
<dbReference type="GO" id="GO:0046872">
    <property type="term" value="F:metal ion binding"/>
    <property type="evidence" value="ECO:0007669"/>
    <property type="project" value="UniProtKB-KW"/>
</dbReference>
<evidence type="ECO:0000256" key="11">
    <source>
        <dbReference type="RuleBase" id="RU004494"/>
    </source>
</evidence>
<keyword evidence="7" id="KW-0408">Iron</keyword>
<comment type="catalytic activity">
    <reaction evidence="11">
        <text>a quinol + 2 Fe(III)-[cytochrome c](out) = a quinone + 2 Fe(II)-[cytochrome c](out) + 2 H(+)(out)</text>
        <dbReference type="Rhea" id="RHEA:11484"/>
        <dbReference type="Rhea" id="RHEA-COMP:10350"/>
        <dbReference type="Rhea" id="RHEA-COMP:14399"/>
        <dbReference type="ChEBI" id="CHEBI:15378"/>
        <dbReference type="ChEBI" id="CHEBI:24646"/>
        <dbReference type="ChEBI" id="CHEBI:29033"/>
        <dbReference type="ChEBI" id="CHEBI:29034"/>
        <dbReference type="ChEBI" id="CHEBI:132124"/>
        <dbReference type="EC" id="7.1.1.8"/>
    </reaction>
</comment>
<dbReference type="GO" id="GO:0051537">
    <property type="term" value="F:2 iron, 2 sulfur cluster binding"/>
    <property type="evidence" value="ECO:0007669"/>
    <property type="project" value="UniProtKB-KW"/>
</dbReference>
<sequence>MILNNLFLKKLIFNQKIYKNQLLPGLLKRTSHRDMKIPDFSKDMQDSVVDPKTKVTESEDTRRLRPYINSAVYMMIMLYGTKAEIVRYVKFMDASADVLALAKIEINLDEIAENRNVTFKWRGKPLMVWHRTDADIEAVRKIPLNILRDPEKDEDRVIDPKWLVVMGICTHLGCVPVSHQGDYGGYYCPCHGSHFDISGRTRKGPAPTNMEIPYYTISGNILSVG</sequence>
<evidence type="ECO:0000256" key="2">
    <source>
        <dbReference type="ARBA" id="ARBA00010651"/>
    </source>
</evidence>
<evidence type="ECO:0000256" key="8">
    <source>
        <dbReference type="ARBA" id="ARBA00023014"/>
    </source>
</evidence>
<comment type="similarity">
    <text evidence="2">Belongs to the Rieske iron-sulfur protein family.</text>
</comment>
<keyword evidence="6" id="KW-1133">Transmembrane helix</keyword>
<dbReference type="Proteomes" id="UP001152799">
    <property type="component" value="Chromosome 2"/>
</dbReference>
<evidence type="ECO:0000256" key="12">
    <source>
        <dbReference type="RuleBase" id="RU004495"/>
    </source>
</evidence>
<dbReference type="Pfam" id="PF02921">
    <property type="entry name" value="UCR_TM"/>
    <property type="match status" value="1"/>
</dbReference>
<evidence type="ECO:0000259" key="13">
    <source>
        <dbReference type="PROSITE" id="PS51296"/>
    </source>
</evidence>
<keyword evidence="10" id="KW-1015">Disulfide bond</keyword>
<dbReference type="PANTHER" id="PTHR10134">
    <property type="entry name" value="CYTOCHROME B-C1 COMPLEX SUBUNIT RIESKE, MITOCHONDRIAL"/>
    <property type="match status" value="1"/>
</dbReference>
<dbReference type="Gene3D" id="2.102.10.10">
    <property type="entry name" value="Rieske [2Fe-2S] iron-sulphur domain"/>
    <property type="match status" value="1"/>
</dbReference>
<evidence type="ECO:0000256" key="4">
    <source>
        <dbReference type="ARBA" id="ARBA00022714"/>
    </source>
</evidence>
<evidence type="ECO:0000313" key="14">
    <source>
        <dbReference type="EMBL" id="CAG9764245.1"/>
    </source>
</evidence>
<name>A0A9N9QLV4_9CUCU</name>
<dbReference type="InterPro" id="IPR017941">
    <property type="entry name" value="Rieske_2Fe-2S"/>
</dbReference>
<dbReference type="Gene3D" id="1.20.5.270">
    <property type="entry name" value="Ubiquinol cytochrome reductase, transmembrane domain"/>
    <property type="match status" value="1"/>
</dbReference>
<dbReference type="InterPro" id="IPR004192">
    <property type="entry name" value="Rieske_TM"/>
</dbReference>
<dbReference type="SUPFAM" id="SSF81502">
    <property type="entry name" value="ISP transmembrane anchor"/>
    <property type="match status" value="1"/>
</dbReference>
<dbReference type="CDD" id="cd03470">
    <property type="entry name" value="Rieske_cytochrome_bc1"/>
    <property type="match status" value="1"/>
</dbReference>
<dbReference type="SUPFAM" id="SSF50022">
    <property type="entry name" value="ISP domain"/>
    <property type="match status" value="1"/>
</dbReference>
<evidence type="ECO:0000256" key="10">
    <source>
        <dbReference type="ARBA" id="ARBA00023157"/>
    </source>
</evidence>
<dbReference type="InterPro" id="IPR006317">
    <property type="entry name" value="Ubiquinol_cyt_c_Rdtase_Fe-S-su"/>
</dbReference>
<comment type="miscellaneous">
    <text evidence="11">The Rieske protein is a high potential 2Fe-2S protein.</text>
</comment>
<proteinExistence type="inferred from homology"/>
<keyword evidence="3" id="KW-0812">Transmembrane</keyword>
<gene>
    <name evidence="14" type="ORF">CEUTPL_LOCUS4887</name>
</gene>
<keyword evidence="15" id="KW-1185">Reference proteome</keyword>
<evidence type="ECO:0000256" key="7">
    <source>
        <dbReference type="ARBA" id="ARBA00023004"/>
    </source>
</evidence>
<dbReference type="AlphaFoldDB" id="A0A9N9QLV4"/>